<evidence type="ECO:0000313" key="3">
    <source>
        <dbReference type="EMBL" id="WTY96895.1"/>
    </source>
</evidence>
<dbReference type="AlphaFoldDB" id="A0AAU3GWV4"/>
<organism evidence="3">
    <name type="scientific">Streptomyces sp. NBC_01401</name>
    <dbReference type="NCBI Taxonomy" id="2903854"/>
    <lineage>
        <taxon>Bacteria</taxon>
        <taxon>Bacillati</taxon>
        <taxon>Actinomycetota</taxon>
        <taxon>Actinomycetes</taxon>
        <taxon>Kitasatosporales</taxon>
        <taxon>Streptomycetaceae</taxon>
        <taxon>Streptomyces</taxon>
    </lineage>
</organism>
<feature type="chain" id="PRO_5043805033" description="GerMN domain-containing protein" evidence="2">
    <location>
        <begin position="16"/>
        <end position="203"/>
    </location>
</feature>
<feature type="signal peptide" evidence="2">
    <location>
        <begin position="1"/>
        <end position="15"/>
    </location>
</feature>
<sequence length="203" mass="20524">MAAPLFGLMAAATLAACGVPPSGVIEAGEPASGMVSPGPMSPSPVTTSLFFLHDGDLTAYPRTTNTGSIAVAVRLLFEGPTAHESATATTELPRLSQASLVTTGDDGILSVQLPDETSPLSHRAMLQLVCTVAQVTPSLPMSQADAEAAGGAAPSFSVPSGVRVRGDGWTMTQSDDACPLTLQRGAQPETRSRATGAVPRPGG</sequence>
<feature type="region of interest" description="Disordered" evidence="1">
    <location>
        <begin position="167"/>
        <end position="203"/>
    </location>
</feature>
<accession>A0AAU3GWV4</accession>
<gene>
    <name evidence="3" type="ORF">OG626_19295</name>
</gene>
<reference evidence="3" key="1">
    <citation type="submission" date="2022-10" db="EMBL/GenBank/DDBJ databases">
        <title>The complete genomes of actinobacterial strains from the NBC collection.</title>
        <authorList>
            <person name="Joergensen T.S."/>
            <person name="Alvarez Arevalo M."/>
            <person name="Sterndorff E.B."/>
            <person name="Faurdal D."/>
            <person name="Vuksanovic O."/>
            <person name="Mourched A.-S."/>
            <person name="Charusanti P."/>
            <person name="Shaw S."/>
            <person name="Blin K."/>
            <person name="Weber T."/>
        </authorList>
    </citation>
    <scope>NUCLEOTIDE SEQUENCE</scope>
    <source>
        <strain evidence="3">NBC_01401</strain>
    </source>
</reference>
<evidence type="ECO:0000256" key="2">
    <source>
        <dbReference type="SAM" id="SignalP"/>
    </source>
</evidence>
<keyword evidence="2" id="KW-0732">Signal</keyword>
<protein>
    <recommendedName>
        <fullName evidence="4">GerMN domain-containing protein</fullName>
    </recommendedName>
</protein>
<dbReference type="EMBL" id="CP109535">
    <property type="protein sequence ID" value="WTY96895.1"/>
    <property type="molecule type" value="Genomic_DNA"/>
</dbReference>
<proteinExistence type="predicted"/>
<evidence type="ECO:0008006" key="4">
    <source>
        <dbReference type="Google" id="ProtNLM"/>
    </source>
</evidence>
<evidence type="ECO:0000256" key="1">
    <source>
        <dbReference type="SAM" id="MobiDB-lite"/>
    </source>
</evidence>
<name>A0AAU3GWV4_9ACTN</name>